<name>A0ACB7Y6W7_9ERIC</name>
<evidence type="ECO:0000313" key="2">
    <source>
        <dbReference type="Proteomes" id="UP000828048"/>
    </source>
</evidence>
<reference evidence="1 2" key="1">
    <citation type="journal article" date="2021" name="Hortic Res">
        <title>High-quality reference genome and annotation aids understanding of berry development for evergreen blueberry (Vaccinium darrowii).</title>
        <authorList>
            <person name="Yu J."/>
            <person name="Hulse-Kemp A.M."/>
            <person name="Babiker E."/>
            <person name="Staton M."/>
        </authorList>
    </citation>
    <scope>NUCLEOTIDE SEQUENCE [LARGE SCALE GENOMIC DNA]</scope>
    <source>
        <strain evidence="2">cv. NJ 8807/NJ 8810</strain>
        <tissue evidence="1">Young leaf</tissue>
    </source>
</reference>
<gene>
    <name evidence="1" type="ORF">Vadar_015466</name>
</gene>
<sequence>MGDKSKKNGMPETKEVIRYYRRSLTTVKLNGSNYLPWSHAMTVSLCASSESSYITDDPFTDSTWSQHDAHIMTFLWNSLEPDIFENVACLETSKAVWDTLKELYSSNQNTSQLASLSAQILSGKEFPTVGEAFAHIRWATTHSFGLEHSIPSALVALTASTTSSFENISNHNTPSRNSSSKCGGRHGGRLGTKKCNHCSATNHDVEFYWKLHGKPTWANPATLEGEPSALAPTQIIISKAEYDSMVQRANASSSSSIATHVASGVKVARGKWAKDEEVGAVADLHEEG</sequence>
<dbReference type="Proteomes" id="UP000828048">
    <property type="component" value="Chromosome 7"/>
</dbReference>
<protein>
    <submittedName>
        <fullName evidence="1">Uncharacterized protein</fullName>
    </submittedName>
</protein>
<organism evidence="1 2">
    <name type="scientific">Vaccinium darrowii</name>
    <dbReference type="NCBI Taxonomy" id="229202"/>
    <lineage>
        <taxon>Eukaryota</taxon>
        <taxon>Viridiplantae</taxon>
        <taxon>Streptophyta</taxon>
        <taxon>Embryophyta</taxon>
        <taxon>Tracheophyta</taxon>
        <taxon>Spermatophyta</taxon>
        <taxon>Magnoliopsida</taxon>
        <taxon>eudicotyledons</taxon>
        <taxon>Gunneridae</taxon>
        <taxon>Pentapetalae</taxon>
        <taxon>asterids</taxon>
        <taxon>Ericales</taxon>
        <taxon>Ericaceae</taxon>
        <taxon>Vaccinioideae</taxon>
        <taxon>Vaccinieae</taxon>
        <taxon>Vaccinium</taxon>
    </lineage>
</organism>
<proteinExistence type="predicted"/>
<evidence type="ECO:0000313" key="1">
    <source>
        <dbReference type="EMBL" id="KAH7849276.1"/>
    </source>
</evidence>
<keyword evidence="2" id="KW-1185">Reference proteome</keyword>
<accession>A0ACB7Y6W7</accession>
<comment type="caution">
    <text evidence="1">The sequence shown here is derived from an EMBL/GenBank/DDBJ whole genome shotgun (WGS) entry which is preliminary data.</text>
</comment>
<dbReference type="EMBL" id="CM037157">
    <property type="protein sequence ID" value="KAH7849276.1"/>
    <property type="molecule type" value="Genomic_DNA"/>
</dbReference>